<accession>X0RM53</accession>
<feature type="non-terminal residue" evidence="2">
    <location>
        <position position="386"/>
    </location>
</feature>
<dbReference type="InterPro" id="IPR013783">
    <property type="entry name" value="Ig-like_fold"/>
</dbReference>
<evidence type="ECO:0000313" key="2">
    <source>
        <dbReference type="EMBL" id="GAF69899.1"/>
    </source>
</evidence>
<dbReference type="Pfam" id="PF01345">
    <property type="entry name" value="DUF11"/>
    <property type="match status" value="3"/>
</dbReference>
<feature type="domain" description="DUF11" evidence="1">
    <location>
        <begin position="329"/>
        <end position="386"/>
    </location>
</feature>
<dbReference type="InterPro" id="IPR001434">
    <property type="entry name" value="OmcB-like_DUF11"/>
</dbReference>
<dbReference type="Gene3D" id="2.60.40.3080">
    <property type="match status" value="1"/>
</dbReference>
<feature type="non-terminal residue" evidence="2">
    <location>
        <position position="1"/>
    </location>
</feature>
<dbReference type="InterPro" id="IPR047589">
    <property type="entry name" value="DUF11_rpt"/>
</dbReference>
<dbReference type="AlphaFoldDB" id="X0RM53"/>
<dbReference type="Gene3D" id="2.60.40.10">
    <property type="entry name" value="Immunoglobulins"/>
    <property type="match status" value="2"/>
</dbReference>
<dbReference type="PANTHER" id="PTHR34819">
    <property type="entry name" value="LARGE CYSTEINE-RICH PERIPLASMIC PROTEIN OMCB"/>
    <property type="match status" value="1"/>
</dbReference>
<dbReference type="PANTHER" id="PTHR34819:SF3">
    <property type="entry name" value="CELL SURFACE PROTEIN"/>
    <property type="match status" value="1"/>
</dbReference>
<feature type="domain" description="DUF11" evidence="1">
    <location>
        <begin position="206"/>
        <end position="319"/>
    </location>
</feature>
<feature type="domain" description="DUF11" evidence="1">
    <location>
        <begin position="80"/>
        <end position="193"/>
    </location>
</feature>
<gene>
    <name evidence="2" type="ORF">S01H1_15012</name>
</gene>
<sequence>GWSVSSGGFALVNPMDTNVVSMNSYADSPAQQEMQQREDTSSYPEGHYLFFPYNTLEVNGSGEFEVSLALAAGEYGASTDLKVTKDDTLDPVIVGENITYTITVTNDGPGDASGVTLQDILPAGVIFVSSAPTQGSCSEDSGTVSCDLGTLALDGNITVDIVVTAPSVVGSISNEVAVSGNETDPDNSNNSAIIDTLVLLALPNTDLAVGKNDTPDPVNAGENITYTVTVTNNGPSDATGLVLTDTLPAGVTFGSATPTQGSCSETGGVVTCNLGSLAVGANAGVDIVVTAPRVAGDINNQVNITGNVTDLNGSNNSASEMTTVNALADLEVDKNDTPDPVNTGASLSYSVTVTNHGPSDATGITVTDTLPAGVSFNSATPTQGSC</sequence>
<dbReference type="NCBIfam" id="TIGR01451">
    <property type="entry name" value="B_ant_repeat"/>
    <property type="match status" value="3"/>
</dbReference>
<dbReference type="EMBL" id="BARS01007833">
    <property type="protein sequence ID" value="GAF69899.1"/>
    <property type="molecule type" value="Genomic_DNA"/>
</dbReference>
<name>X0RM53_9ZZZZ</name>
<protein>
    <recommendedName>
        <fullName evidence="1">DUF11 domain-containing protein</fullName>
    </recommendedName>
</protein>
<evidence type="ECO:0000259" key="1">
    <source>
        <dbReference type="Pfam" id="PF01345"/>
    </source>
</evidence>
<comment type="caution">
    <text evidence="2">The sequence shown here is derived from an EMBL/GenBank/DDBJ whole genome shotgun (WGS) entry which is preliminary data.</text>
</comment>
<organism evidence="2">
    <name type="scientific">marine sediment metagenome</name>
    <dbReference type="NCBI Taxonomy" id="412755"/>
    <lineage>
        <taxon>unclassified sequences</taxon>
        <taxon>metagenomes</taxon>
        <taxon>ecological metagenomes</taxon>
    </lineage>
</organism>
<proteinExistence type="predicted"/>
<dbReference type="InterPro" id="IPR051172">
    <property type="entry name" value="Chlamydia_OmcB"/>
</dbReference>
<reference evidence="2" key="1">
    <citation type="journal article" date="2014" name="Front. Microbiol.">
        <title>High frequency of phylogenetically diverse reductive dehalogenase-homologous genes in deep subseafloor sedimentary metagenomes.</title>
        <authorList>
            <person name="Kawai M."/>
            <person name="Futagami T."/>
            <person name="Toyoda A."/>
            <person name="Takaki Y."/>
            <person name="Nishi S."/>
            <person name="Hori S."/>
            <person name="Arai W."/>
            <person name="Tsubouchi T."/>
            <person name="Morono Y."/>
            <person name="Uchiyama I."/>
            <person name="Ito T."/>
            <person name="Fujiyama A."/>
            <person name="Inagaki F."/>
            <person name="Takami H."/>
        </authorList>
    </citation>
    <scope>NUCLEOTIDE SEQUENCE</scope>
    <source>
        <strain evidence="2">Expedition CK06-06</strain>
    </source>
</reference>